<dbReference type="SMART" id="SM00342">
    <property type="entry name" value="HTH_ARAC"/>
    <property type="match status" value="1"/>
</dbReference>
<evidence type="ECO:0000256" key="1">
    <source>
        <dbReference type="ARBA" id="ARBA00023015"/>
    </source>
</evidence>
<dbReference type="Proteomes" id="UP001162741">
    <property type="component" value="Chromosome"/>
</dbReference>
<keyword evidence="3" id="KW-0804">Transcription</keyword>
<feature type="domain" description="HTH araC/xylS-type" evidence="4">
    <location>
        <begin position="191"/>
        <end position="297"/>
    </location>
</feature>
<dbReference type="SUPFAM" id="SSF46689">
    <property type="entry name" value="Homeodomain-like"/>
    <property type="match status" value="1"/>
</dbReference>
<name>A0ABY6J431_9BACT</name>
<sequence length="306" mass="34906">MQIHTETIRQYYQRVGHPVPAGFQPGEGHFNVRRRNYIPGLLPYNRRDYYKICLGTGQMTHTTAKRKTVIRQPAIIYSCPSLPVEIEATSADQGGFTCIFNDAFLLNGLRQEIRYESPLFNDALEAVYPLDEAGVQRFSHYFLEMESLMASDYPHKYDMIRNLLFALIHEGIRLVGPAEAKVPVGADRLVTRFFHLMDQQFPVDSPESPLKMMTPADYAGQLSVHVNHLNATVKKSTGKTTREVIHERIIAEAKTLLLNTDWDAAEIAYALGFEYPSHFAKYFRQYAQTTPLLFRETARAGMLVNI</sequence>
<keyword evidence="6" id="KW-1185">Reference proteome</keyword>
<dbReference type="Gene3D" id="1.10.10.60">
    <property type="entry name" value="Homeodomain-like"/>
    <property type="match status" value="1"/>
</dbReference>
<dbReference type="InterPro" id="IPR018060">
    <property type="entry name" value="HTH_AraC"/>
</dbReference>
<dbReference type="PROSITE" id="PS01124">
    <property type="entry name" value="HTH_ARAC_FAMILY_2"/>
    <property type="match status" value="1"/>
</dbReference>
<dbReference type="PANTHER" id="PTHR43280">
    <property type="entry name" value="ARAC-FAMILY TRANSCRIPTIONAL REGULATOR"/>
    <property type="match status" value="1"/>
</dbReference>
<dbReference type="RefSeq" id="WP_264282258.1">
    <property type="nucleotide sequence ID" value="NZ_CP107006.1"/>
</dbReference>
<evidence type="ECO:0000256" key="2">
    <source>
        <dbReference type="ARBA" id="ARBA00023125"/>
    </source>
</evidence>
<evidence type="ECO:0000256" key="3">
    <source>
        <dbReference type="ARBA" id="ARBA00023163"/>
    </source>
</evidence>
<dbReference type="EMBL" id="CP107006">
    <property type="protein sequence ID" value="UYQ94348.1"/>
    <property type="molecule type" value="Genomic_DNA"/>
</dbReference>
<dbReference type="PANTHER" id="PTHR43280:SF32">
    <property type="entry name" value="TRANSCRIPTIONAL REGULATORY PROTEIN"/>
    <property type="match status" value="1"/>
</dbReference>
<reference evidence="5" key="1">
    <citation type="submission" date="2022-10" db="EMBL/GenBank/DDBJ databases">
        <title>Chitinophaga sp. nov., isolated from soil.</title>
        <authorList>
            <person name="Jeon C.O."/>
        </authorList>
    </citation>
    <scope>NUCLEOTIDE SEQUENCE</scope>
    <source>
        <strain evidence="5">R8</strain>
    </source>
</reference>
<gene>
    <name evidence="5" type="ORF">MKQ68_04495</name>
</gene>
<evidence type="ECO:0000259" key="4">
    <source>
        <dbReference type="PROSITE" id="PS01124"/>
    </source>
</evidence>
<organism evidence="5 6">
    <name type="scientific">Chitinophaga horti</name>
    <dbReference type="NCBI Taxonomy" id="2920382"/>
    <lineage>
        <taxon>Bacteria</taxon>
        <taxon>Pseudomonadati</taxon>
        <taxon>Bacteroidota</taxon>
        <taxon>Chitinophagia</taxon>
        <taxon>Chitinophagales</taxon>
        <taxon>Chitinophagaceae</taxon>
        <taxon>Chitinophaga</taxon>
    </lineage>
</organism>
<accession>A0ABY6J431</accession>
<evidence type="ECO:0000313" key="5">
    <source>
        <dbReference type="EMBL" id="UYQ94348.1"/>
    </source>
</evidence>
<evidence type="ECO:0000313" key="6">
    <source>
        <dbReference type="Proteomes" id="UP001162741"/>
    </source>
</evidence>
<dbReference type="Pfam" id="PF12833">
    <property type="entry name" value="HTH_18"/>
    <property type="match status" value="1"/>
</dbReference>
<protein>
    <submittedName>
        <fullName evidence="5">Helix-turn-helix domain-containing protein</fullName>
    </submittedName>
</protein>
<proteinExistence type="predicted"/>
<dbReference type="InterPro" id="IPR009057">
    <property type="entry name" value="Homeodomain-like_sf"/>
</dbReference>
<keyword evidence="2" id="KW-0238">DNA-binding</keyword>
<keyword evidence="1" id="KW-0805">Transcription regulation</keyword>